<feature type="region of interest" description="Disordered" evidence="1">
    <location>
        <begin position="42"/>
        <end position="69"/>
    </location>
</feature>
<proteinExistence type="predicted"/>
<protein>
    <submittedName>
        <fullName evidence="2">Uncharacterized protein</fullName>
    </submittedName>
</protein>
<name>A0A418DZB9_APHAT</name>
<dbReference type="EMBL" id="QUTF01018314">
    <property type="protein sequence ID" value="RHZ02399.1"/>
    <property type="molecule type" value="Genomic_DNA"/>
</dbReference>
<dbReference type="AlphaFoldDB" id="A0A418DZB9"/>
<sequence length="97" mass="10457">ILSIKWAMDDPNPVAKQAAQRADADAVVAMLKSRNISTAPAPFEYPEGYHIQPSKKQKTADPSTMYPDTNDQYAAALEDDKAAALLSYAVEDDGAAE</sequence>
<evidence type="ECO:0000313" key="2">
    <source>
        <dbReference type="EMBL" id="RHZ02399.1"/>
    </source>
</evidence>
<comment type="caution">
    <text evidence="2">The sequence shown here is derived from an EMBL/GenBank/DDBJ whole genome shotgun (WGS) entry which is preliminary data.</text>
</comment>
<gene>
    <name evidence="2" type="ORF">DYB26_007708</name>
</gene>
<evidence type="ECO:0000256" key="1">
    <source>
        <dbReference type="SAM" id="MobiDB-lite"/>
    </source>
</evidence>
<dbReference type="VEuPathDB" id="FungiDB:H257_03629"/>
<organism evidence="2 3">
    <name type="scientific">Aphanomyces astaci</name>
    <name type="common">Crayfish plague agent</name>
    <dbReference type="NCBI Taxonomy" id="112090"/>
    <lineage>
        <taxon>Eukaryota</taxon>
        <taxon>Sar</taxon>
        <taxon>Stramenopiles</taxon>
        <taxon>Oomycota</taxon>
        <taxon>Saprolegniomycetes</taxon>
        <taxon>Saprolegniales</taxon>
        <taxon>Verrucalvaceae</taxon>
        <taxon>Aphanomyces</taxon>
    </lineage>
</organism>
<feature type="compositionally biased region" description="Polar residues" evidence="1">
    <location>
        <begin position="60"/>
        <end position="69"/>
    </location>
</feature>
<reference evidence="2 3" key="1">
    <citation type="submission" date="2018-08" db="EMBL/GenBank/DDBJ databases">
        <title>Aphanomyces genome sequencing and annotation.</title>
        <authorList>
            <person name="Minardi D."/>
            <person name="Oidtmann B."/>
            <person name="Van Der Giezen M."/>
            <person name="Studholme D.J."/>
        </authorList>
    </citation>
    <scope>NUCLEOTIDE SEQUENCE [LARGE SCALE GENOMIC DNA]</scope>
    <source>
        <strain evidence="2 3">FDL457</strain>
    </source>
</reference>
<dbReference type="Proteomes" id="UP000286510">
    <property type="component" value="Unassembled WGS sequence"/>
</dbReference>
<accession>A0A418DZB9</accession>
<feature type="non-terminal residue" evidence="2">
    <location>
        <position position="1"/>
    </location>
</feature>
<evidence type="ECO:0000313" key="3">
    <source>
        <dbReference type="Proteomes" id="UP000286510"/>
    </source>
</evidence>